<dbReference type="PANTHER" id="PTHR31635:SF196">
    <property type="entry name" value="REVERSE TRANSCRIPTASE DOMAIN-CONTAINING PROTEIN-RELATED"/>
    <property type="match status" value="1"/>
</dbReference>
<accession>A0AAV2SUW3</accession>
<reference evidence="2 3" key="1">
    <citation type="submission" date="2024-05" db="EMBL/GenBank/DDBJ databases">
        <authorList>
            <person name="Wallberg A."/>
        </authorList>
    </citation>
    <scope>NUCLEOTIDE SEQUENCE [LARGE SCALE GENOMIC DNA]</scope>
</reference>
<evidence type="ECO:0000259" key="1">
    <source>
        <dbReference type="Pfam" id="PF00078"/>
    </source>
</evidence>
<gene>
    <name evidence="2" type="ORF">MNOR_LOCUS42005</name>
</gene>
<dbReference type="Pfam" id="PF00078">
    <property type="entry name" value="RVT_1"/>
    <property type="match status" value="1"/>
</dbReference>
<dbReference type="InterPro" id="IPR000477">
    <property type="entry name" value="RT_dom"/>
</dbReference>
<evidence type="ECO:0000313" key="2">
    <source>
        <dbReference type="EMBL" id="CAL4255508.1"/>
    </source>
</evidence>
<organism evidence="2 3">
    <name type="scientific">Meganyctiphanes norvegica</name>
    <name type="common">Northern krill</name>
    <name type="synonym">Thysanopoda norvegica</name>
    <dbReference type="NCBI Taxonomy" id="48144"/>
    <lineage>
        <taxon>Eukaryota</taxon>
        <taxon>Metazoa</taxon>
        <taxon>Ecdysozoa</taxon>
        <taxon>Arthropoda</taxon>
        <taxon>Crustacea</taxon>
        <taxon>Multicrustacea</taxon>
        <taxon>Malacostraca</taxon>
        <taxon>Eumalacostraca</taxon>
        <taxon>Eucarida</taxon>
        <taxon>Euphausiacea</taxon>
        <taxon>Euphausiidae</taxon>
        <taxon>Meganyctiphanes</taxon>
    </lineage>
</organism>
<dbReference type="GO" id="GO:0071897">
    <property type="term" value="P:DNA biosynthetic process"/>
    <property type="evidence" value="ECO:0007669"/>
    <property type="project" value="UniProtKB-ARBA"/>
</dbReference>
<dbReference type="AlphaFoldDB" id="A0AAV2SUW3"/>
<feature type="non-terminal residue" evidence="2">
    <location>
        <position position="1"/>
    </location>
</feature>
<protein>
    <recommendedName>
        <fullName evidence="1">Reverse transcriptase domain-containing protein</fullName>
    </recommendedName>
</protein>
<dbReference type="EMBL" id="CAXKWB010187447">
    <property type="protein sequence ID" value="CAL4255508.1"/>
    <property type="molecule type" value="Genomic_DNA"/>
</dbReference>
<feature type="non-terminal residue" evidence="2">
    <location>
        <position position="112"/>
    </location>
</feature>
<evidence type="ECO:0000313" key="3">
    <source>
        <dbReference type="Proteomes" id="UP001497623"/>
    </source>
</evidence>
<comment type="caution">
    <text evidence="2">The sequence shown here is derived from an EMBL/GenBank/DDBJ whole genome shotgun (WGS) entry which is preliminary data.</text>
</comment>
<feature type="domain" description="Reverse transcriptase" evidence="1">
    <location>
        <begin position="9"/>
        <end position="108"/>
    </location>
</feature>
<proteinExistence type="predicted"/>
<sequence length="112" mass="12676">LYTDIQSVCLVNGHQSDPFKIERGVRQGCPLSMILYIISQEPLYLAIKESQHIKAIEMPCRPTKLAGYADDTTILVKSDICIMFVFTILKYFQLASSIQLNINKTKFIGFGE</sequence>
<name>A0AAV2SUW3_MEGNR</name>
<dbReference type="SUPFAM" id="SSF56672">
    <property type="entry name" value="DNA/RNA polymerases"/>
    <property type="match status" value="1"/>
</dbReference>
<keyword evidence="3" id="KW-1185">Reference proteome</keyword>
<dbReference type="PANTHER" id="PTHR31635">
    <property type="entry name" value="REVERSE TRANSCRIPTASE DOMAIN-CONTAINING PROTEIN-RELATED"/>
    <property type="match status" value="1"/>
</dbReference>
<dbReference type="Proteomes" id="UP001497623">
    <property type="component" value="Unassembled WGS sequence"/>
</dbReference>
<dbReference type="InterPro" id="IPR043502">
    <property type="entry name" value="DNA/RNA_pol_sf"/>
</dbReference>